<evidence type="ECO:0000313" key="5">
    <source>
        <dbReference type="EMBL" id="CAK7351567.1"/>
    </source>
</evidence>
<comment type="caution">
    <text evidence="5">The sequence shown here is derived from an EMBL/GenBank/DDBJ whole genome shotgun (WGS) entry which is preliminary data.</text>
</comment>
<dbReference type="SUPFAM" id="SSF47699">
    <property type="entry name" value="Bifunctional inhibitor/lipid-transfer protein/seed storage 2S albumin"/>
    <property type="match status" value="1"/>
</dbReference>
<reference evidence="5 6" key="1">
    <citation type="submission" date="2024-01" db="EMBL/GenBank/DDBJ databases">
        <authorList>
            <person name="Waweru B."/>
        </authorList>
    </citation>
    <scope>NUCLEOTIDE SEQUENCE [LARGE SCALE GENOMIC DNA]</scope>
</reference>
<dbReference type="CDD" id="cd01960">
    <property type="entry name" value="nsLTP1"/>
    <property type="match status" value="1"/>
</dbReference>
<evidence type="ECO:0000256" key="3">
    <source>
        <dbReference type="SAM" id="SignalP"/>
    </source>
</evidence>
<name>A0AAV1SLS0_9ROSI</name>
<dbReference type="GO" id="GO:0006869">
    <property type="term" value="P:lipid transport"/>
    <property type="evidence" value="ECO:0007669"/>
    <property type="project" value="InterPro"/>
</dbReference>
<proteinExistence type="inferred from homology"/>
<feature type="chain" id="PRO_5043740776" description="Bifunctional inhibitor/plant lipid transfer protein/seed storage helical domain-containing protein" evidence="3">
    <location>
        <begin position="22"/>
        <end position="230"/>
    </location>
</feature>
<feature type="signal peptide" evidence="3">
    <location>
        <begin position="1"/>
        <end position="21"/>
    </location>
</feature>
<dbReference type="PANTHER" id="PTHR33076">
    <property type="entry name" value="NON-SPECIFIC LIPID-TRANSFER PROTEIN 2-RELATED"/>
    <property type="match status" value="1"/>
</dbReference>
<comment type="similarity">
    <text evidence="1">Belongs to the plant LTP family.</text>
</comment>
<dbReference type="InterPro" id="IPR036312">
    <property type="entry name" value="Bifun_inhib/LTP/seed_sf"/>
</dbReference>
<dbReference type="Pfam" id="PF14368">
    <property type="entry name" value="LTP_2"/>
    <property type="match status" value="1"/>
</dbReference>
<evidence type="ECO:0000256" key="2">
    <source>
        <dbReference type="ARBA" id="ARBA00023157"/>
    </source>
</evidence>
<evidence type="ECO:0000256" key="1">
    <source>
        <dbReference type="ARBA" id="ARBA00009748"/>
    </source>
</evidence>
<dbReference type="Gene3D" id="1.10.110.10">
    <property type="entry name" value="Plant lipid-transfer and hydrophobic proteins"/>
    <property type="match status" value="1"/>
</dbReference>
<dbReference type="PRINTS" id="PR00382">
    <property type="entry name" value="LIPIDTRNSFER"/>
</dbReference>
<protein>
    <recommendedName>
        <fullName evidence="4">Bifunctional inhibitor/plant lipid transfer protein/seed storage helical domain-containing protein</fullName>
    </recommendedName>
</protein>
<organism evidence="5 6">
    <name type="scientific">Dovyalis caffra</name>
    <dbReference type="NCBI Taxonomy" id="77055"/>
    <lineage>
        <taxon>Eukaryota</taxon>
        <taxon>Viridiplantae</taxon>
        <taxon>Streptophyta</taxon>
        <taxon>Embryophyta</taxon>
        <taxon>Tracheophyta</taxon>
        <taxon>Spermatophyta</taxon>
        <taxon>Magnoliopsida</taxon>
        <taxon>eudicotyledons</taxon>
        <taxon>Gunneridae</taxon>
        <taxon>Pentapetalae</taxon>
        <taxon>rosids</taxon>
        <taxon>fabids</taxon>
        <taxon>Malpighiales</taxon>
        <taxon>Salicaceae</taxon>
        <taxon>Flacourtieae</taxon>
        <taxon>Dovyalis</taxon>
    </lineage>
</organism>
<evidence type="ECO:0000259" key="4">
    <source>
        <dbReference type="SMART" id="SM00499"/>
    </source>
</evidence>
<accession>A0AAV1SLS0</accession>
<dbReference type="GO" id="GO:0008289">
    <property type="term" value="F:lipid binding"/>
    <property type="evidence" value="ECO:0007669"/>
    <property type="project" value="InterPro"/>
</dbReference>
<evidence type="ECO:0000313" key="6">
    <source>
        <dbReference type="Proteomes" id="UP001314170"/>
    </source>
</evidence>
<dbReference type="AlphaFoldDB" id="A0AAV1SLS0"/>
<dbReference type="SMART" id="SM00499">
    <property type="entry name" value="AAI"/>
    <property type="match status" value="1"/>
</dbReference>
<dbReference type="InterPro" id="IPR000528">
    <property type="entry name" value="Plant_nsLTP"/>
</dbReference>
<dbReference type="Proteomes" id="UP001314170">
    <property type="component" value="Unassembled WGS sequence"/>
</dbReference>
<sequence>MEKKILVGLFAFWLMISFVSVNTTSVANNICTEAIPKLLSCLPFLITTAPAPSLQCCEAVGWASQHATTTQDRRDLCKCLKSAVQAYKVDPDRAKQLPGLCKVPVPVPIVPTIDCNKGDACISAFNYEAQKLINHLGLSSHHKVKEAESQRLDTMKQLWTKQTIIELAKTHEKHIKRNQKAEEGYEQQTNKLITFEKEVACKNHEITNTQAHASKDTDEQNTYCLVEQPE</sequence>
<gene>
    <name evidence="5" type="ORF">DCAF_LOCUS23918</name>
</gene>
<dbReference type="InterPro" id="IPR016140">
    <property type="entry name" value="Bifunc_inhib/LTP/seed_store"/>
</dbReference>
<keyword evidence="2" id="KW-1015">Disulfide bond</keyword>
<feature type="domain" description="Bifunctional inhibitor/plant lipid transfer protein/seed storage helical" evidence="4">
    <location>
        <begin position="31"/>
        <end position="115"/>
    </location>
</feature>
<keyword evidence="3" id="KW-0732">Signal</keyword>
<dbReference type="EMBL" id="CAWUPB010001184">
    <property type="protein sequence ID" value="CAK7351567.1"/>
    <property type="molecule type" value="Genomic_DNA"/>
</dbReference>
<keyword evidence="6" id="KW-1185">Reference proteome</keyword>